<keyword evidence="6" id="KW-1185">Reference proteome</keyword>
<proteinExistence type="inferred from homology"/>
<dbReference type="SUPFAM" id="SSF56801">
    <property type="entry name" value="Acetyl-CoA synthetase-like"/>
    <property type="match status" value="1"/>
</dbReference>
<dbReference type="EC" id="6.2.1.3" evidence="5"/>
<dbReference type="InterPro" id="IPR000873">
    <property type="entry name" value="AMP-dep_synth/lig_dom"/>
</dbReference>
<dbReference type="InterPro" id="IPR042099">
    <property type="entry name" value="ANL_N_sf"/>
</dbReference>
<evidence type="ECO:0000259" key="4">
    <source>
        <dbReference type="Pfam" id="PF13193"/>
    </source>
</evidence>
<evidence type="ECO:0000256" key="1">
    <source>
        <dbReference type="ARBA" id="ARBA00006432"/>
    </source>
</evidence>
<dbReference type="InterPro" id="IPR020845">
    <property type="entry name" value="AMP-binding_CS"/>
</dbReference>
<name>A0A839F0H2_9GAMM</name>
<dbReference type="GO" id="GO:0004467">
    <property type="term" value="F:long-chain fatty acid-CoA ligase activity"/>
    <property type="evidence" value="ECO:0007669"/>
    <property type="project" value="UniProtKB-EC"/>
</dbReference>
<evidence type="ECO:0000259" key="3">
    <source>
        <dbReference type="Pfam" id="PF00501"/>
    </source>
</evidence>
<dbReference type="RefSeq" id="WP_182529684.1">
    <property type="nucleotide sequence ID" value="NZ_JACGXL010000001.1"/>
</dbReference>
<evidence type="ECO:0000313" key="6">
    <source>
        <dbReference type="Proteomes" id="UP000550401"/>
    </source>
</evidence>
<dbReference type="Gene3D" id="3.40.50.12780">
    <property type="entry name" value="N-terminal domain of ligase-like"/>
    <property type="match status" value="1"/>
</dbReference>
<protein>
    <submittedName>
        <fullName evidence="5">Long-chain acyl-CoA synthetase</fullName>
        <ecNumber evidence="5">6.2.1.3</ecNumber>
    </submittedName>
</protein>
<dbReference type="Pfam" id="PF13193">
    <property type="entry name" value="AMP-binding_C"/>
    <property type="match status" value="1"/>
</dbReference>
<dbReference type="InterPro" id="IPR025110">
    <property type="entry name" value="AMP-bd_C"/>
</dbReference>
<organism evidence="5 6">
    <name type="scientific">Dokdonella fugitiva</name>
    <dbReference type="NCBI Taxonomy" id="328517"/>
    <lineage>
        <taxon>Bacteria</taxon>
        <taxon>Pseudomonadati</taxon>
        <taxon>Pseudomonadota</taxon>
        <taxon>Gammaproteobacteria</taxon>
        <taxon>Lysobacterales</taxon>
        <taxon>Rhodanobacteraceae</taxon>
        <taxon>Dokdonella</taxon>
    </lineage>
</organism>
<feature type="domain" description="AMP-binding enzyme C-terminal" evidence="4">
    <location>
        <begin position="472"/>
        <end position="544"/>
    </location>
</feature>
<comment type="similarity">
    <text evidence="1">Belongs to the ATP-dependent AMP-binding enzyme family.</text>
</comment>
<dbReference type="InterPro" id="IPR045851">
    <property type="entry name" value="AMP-bd_C_sf"/>
</dbReference>
<feature type="domain" description="AMP-dependent synthetase/ligase" evidence="3">
    <location>
        <begin position="46"/>
        <end position="419"/>
    </location>
</feature>
<evidence type="ECO:0000313" key="5">
    <source>
        <dbReference type="EMBL" id="MBA8886620.1"/>
    </source>
</evidence>
<gene>
    <name evidence="5" type="ORF">FHW12_000811</name>
</gene>
<accession>A0A839F0H2</accession>
<comment type="caution">
    <text evidence="5">The sequence shown here is derived from an EMBL/GenBank/DDBJ whole genome shotgun (WGS) entry which is preliminary data.</text>
</comment>
<dbReference type="PANTHER" id="PTHR24096">
    <property type="entry name" value="LONG-CHAIN-FATTY-ACID--COA LIGASE"/>
    <property type="match status" value="1"/>
</dbReference>
<dbReference type="PROSITE" id="PS00455">
    <property type="entry name" value="AMP_BINDING"/>
    <property type="match status" value="1"/>
</dbReference>
<dbReference type="Pfam" id="PF00501">
    <property type="entry name" value="AMP-binding"/>
    <property type="match status" value="1"/>
</dbReference>
<reference evidence="5 6" key="1">
    <citation type="submission" date="2020-07" db="EMBL/GenBank/DDBJ databases">
        <title>Genomic Encyclopedia of Type Strains, Phase IV (KMG-V): Genome sequencing to study the core and pangenomes of soil and plant-associated prokaryotes.</title>
        <authorList>
            <person name="Whitman W."/>
        </authorList>
    </citation>
    <scope>NUCLEOTIDE SEQUENCE [LARGE SCALE GENOMIC DNA]</scope>
    <source>
        <strain evidence="5 6">RH2WT43</strain>
    </source>
</reference>
<dbReference type="Gene3D" id="3.30.300.30">
    <property type="match status" value="1"/>
</dbReference>
<sequence length="556" mass="60379">MNLGRLDAAADAAAWYASRPWTARYPDNLPRDIRVGPDETMLALLQDACARHADLVAFELDGKTLTYADWARQADALARFFVHEWKLEPGDRVLFLLPNVPAFPIALLAAWTAGVAVMPVYIAATSQEMEGPIRAIAPKAVVGLDVLMPTLRAARGSEAMKQLVVTVAPDLFGVAAPAPADAVAFDAALARGMRLPPVQRDVHANDLALMSYTGGTTGVSKAVRTTHANMRAGIEILRLTMEEHTCRAGGLVASVHPFSHAAGMSVNLLQYSSRGVTQLLFPRMIDAERVVAGWRGRPINSILAGPAFHNRLMATPGFAELDFSALRSGLVGGMPLRADIRDRFEQITGKPLLQGYGLTETSVPIAGELGFERRLGSVGFPFPSVEVTMRDPDAPDLGAVAPGRIGEVWLRGLFMMAGYDQRPDENARAITADGWFRTGDLGRMEPDGALYLLGRIKDMINVDGANVYPAAIEDVVGAHPGIADVCAVGMPDEEDGERVRLFIVRRDPSLDEDAVRAWCLEKLSHFKQPKRVEFLDALPRSAVDKLLRRELAERPL</sequence>
<evidence type="ECO:0000256" key="2">
    <source>
        <dbReference type="ARBA" id="ARBA00022598"/>
    </source>
</evidence>
<dbReference type="EMBL" id="JACGXL010000001">
    <property type="protein sequence ID" value="MBA8886620.1"/>
    <property type="molecule type" value="Genomic_DNA"/>
</dbReference>
<dbReference type="PANTHER" id="PTHR24096:SF149">
    <property type="entry name" value="AMP-BINDING DOMAIN-CONTAINING PROTEIN-RELATED"/>
    <property type="match status" value="1"/>
</dbReference>
<dbReference type="Proteomes" id="UP000550401">
    <property type="component" value="Unassembled WGS sequence"/>
</dbReference>
<keyword evidence="2 5" id="KW-0436">Ligase</keyword>
<dbReference type="AlphaFoldDB" id="A0A839F0H2"/>